<gene>
    <name evidence="2" type="ORF">O6P43_022155</name>
</gene>
<dbReference type="EMBL" id="JARAOO010000009">
    <property type="protein sequence ID" value="KAJ7955593.1"/>
    <property type="molecule type" value="Genomic_DNA"/>
</dbReference>
<organism evidence="2 3">
    <name type="scientific">Quillaja saponaria</name>
    <name type="common">Soap bark tree</name>
    <dbReference type="NCBI Taxonomy" id="32244"/>
    <lineage>
        <taxon>Eukaryota</taxon>
        <taxon>Viridiplantae</taxon>
        <taxon>Streptophyta</taxon>
        <taxon>Embryophyta</taxon>
        <taxon>Tracheophyta</taxon>
        <taxon>Spermatophyta</taxon>
        <taxon>Magnoliopsida</taxon>
        <taxon>eudicotyledons</taxon>
        <taxon>Gunneridae</taxon>
        <taxon>Pentapetalae</taxon>
        <taxon>rosids</taxon>
        <taxon>fabids</taxon>
        <taxon>Fabales</taxon>
        <taxon>Quillajaceae</taxon>
        <taxon>Quillaja</taxon>
    </lineage>
</organism>
<comment type="caution">
    <text evidence="2">The sequence shown here is derived from an EMBL/GenBank/DDBJ whole genome shotgun (WGS) entry which is preliminary data.</text>
</comment>
<dbReference type="SUPFAM" id="SSF69618">
    <property type="entry name" value="HemD-like"/>
    <property type="match status" value="1"/>
</dbReference>
<dbReference type="KEGG" id="qsa:O6P43_022155"/>
<sequence length="281" mass="30758">MATIPCGAPRSSSNPPHAPFLHSSHIYQVQAFNFLLPLLSLPEQQLQLFQMPPLMSKNSCSRLMGIFSQLRLSVKIRSSLTMILLLKVCGNLERIRVLVPPKATPSCLVESLGVGRGRRVLCPVPLVVGLDEPPVVPNFLRDLEATGWVPVRVAAYETRWAGRLCAEEIVRRSQKGELDVLVFTSSAEVEGLLRSLKEFGLDFGMLRRRCPELVVAAHRPVTRAGAERLGVKVDVVSSKFDSFDGVVDALSLSTDLQTEGDSAGTSSVEELKLLKPSFSVN</sequence>
<dbReference type="InterPro" id="IPR003754">
    <property type="entry name" value="4pyrrol_synth_uPrphyn_synth"/>
</dbReference>
<dbReference type="PANTHER" id="PTHR38020:SF1">
    <property type="entry name" value="UROPORPHYRINOGEN-III SYNTHASE"/>
    <property type="match status" value="1"/>
</dbReference>
<dbReference type="InterPro" id="IPR036108">
    <property type="entry name" value="4pyrrol_syn_uPrphyn_synt_sf"/>
</dbReference>
<evidence type="ECO:0000313" key="3">
    <source>
        <dbReference type="Proteomes" id="UP001163823"/>
    </source>
</evidence>
<evidence type="ECO:0000313" key="2">
    <source>
        <dbReference type="EMBL" id="KAJ7955593.1"/>
    </source>
</evidence>
<dbReference type="Pfam" id="PF02602">
    <property type="entry name" value="HEM4"/>
    <property type="match status" value="1"/>
</dbReference>
<dbReference type="Gene3D" id="3.40.50.10090">
    <property type="match status" value="1"/>
</dbReference>
<reference evidence="2" key="1">
    <citation type="journal article" date="2023" name="Science">
        <title>Elucidation of the pathway for biosynthesis of saponin adjuvants from the soapbark tree.</title>
        <authorList>
            <person name="Reed J."/>
            <person name="Orme A."/>
            <person name="El-Demerdash A."/>
            <person name="Owen C."/>
            <person name="Martin L.B.B."/>
            <person name="Misra R.C."/>
            <person name="Kikuchi S."/>
            <person name="Rejzek M."/>
            <person name="Martin A.C."/>
            <person name="Harkess A."/>
            <person name="Leebens-Mack J."/>
            <person name="Louveau T."/>
            <person name="Stephenson M.J."/>
            <person name="Osbourn A."/>
        </authorList>
    </citation>
    <scope>NUCLEOTIDE SEQUENCE</scope>
    <source>
        <strain evidence="2">S10</strain>
    </source>
</reference>
<dbReference type="AlphaFoldDB" id="A0AAD7LCI4"/>
<evidence type="ECO:0000259" key="1">
    <source>
        <dbReference type="Pfam" id="PF02602"/>
    </source>
</evidence>
<dbReference type="GO" id="GO:0004852">
    <property type="term" value="F:uroporphyrinogen-III synthase activity"/>
    <property type="evidence" value="ECO:0007669"/>
    <property type="project" value="InterPro"/>
</dbReference>
<proteinExistence type="predicted"/>
<keyword evidence="3" id="KW-1185">Reference proteome</keyword>
<accession>A0AAD7LCI4</accession>
<dbReference type="Proteomes" id="UP001163823">
    <property type="component" value="Chromosome 9"/>
</dbReference>
<feature type="domain" description="Tetrapyrrole biosynthesis uroporphyrinogen III synthase" evidence="1">
    <location>
        <begin position="99"/>
        <end position="241"/>
    </location>
</feature>
<dbReference type="PANTHER" id="PTHR38020">
    <property type="entry name" value="UROPORPHYRINOGEN-III SYNTHASE"/>
    <property type="match status" value="1"/>
</dbReference>
<name>A0AAD7LCI4_QUISA</name>
<protein>
    <submittedName>
        <fullName evidence="2">Uroporphyrinogen-III synthase</fullName>
    </submittedName>
</protein>
<dbReference type="GO" id="GO:0033014">
    <property type="term" value="P:tetrapyrrole biosynthetic process"/>
    <property type="evidence" value="ECO:0007669"/>
    <property type="project" value="InterPro"/>
</dbReference>